<keyword evidence="4" id="KW-0819">tRNA processing</keyword>
<evidence type="ECO:0000256" key="5">
    <source>
        <dbReference type="ARBA" id="ARBA00034489"/>
    </source>
</evidence>
<gene>
    <name evidence="8" type="ORF">EVOR1521_LOCUS19702</name>
</gene>
<dbReference type="Pfam" id="PF03942">
    <property type="entry name" value="DTW"/>
    <property type="match status" value="1"/>
</dbReference>
<accession>A0AA36IYI8</accession>
<evidence type="ECO:0000256" key="4">
    <source>
        <dbReference type="ARBA" id="ARBA00022694"/>
    </source>
</evidence>
<protein>
    <recommendedName>
        <fullName evidence="1">tRNA-uridine aminocarboxypropyltransferase</fullName>
        <ecNumber evidence="1">2.5.1.25</ecNumber>
    </recommendedName>
</protein>
<feature type="domain" description="DTW" evidence="7">
    <location>
        <begin position="11"/>
        <end position="204"/>
    </location>
</feature>
<evidence type="ECO:0000256" key="3">
    <source>
        <dbReference type="ARBA" id="ARBA00022691"/>
    </source>
</evidence>
<dbReference type="InterPro" id="IPR005636">
    <property type="entry name" value="DTW"/>
</dbReference>
<name>A0AA36IYI8_9DINO</name>
<dbReference type="SMART" id="SM01144">
    <property type="entry name" value="DTW"/>
    <property type="match status" value="1"/>
</dbReference>
<dbReference type="GO" id="GO:0016432">
    <property type="term" value="F:tRNA-uridine aminocarboxypropyltransferase activity"/>
    <property type="evidence" value="ECO:0007669"/>
    <property type="project" value="UniProtKB-EC"/>
</dbReference>
<keyword evidence="3" id="KW-0949">S-adenosyl-L-methionine</keyword>
<comment type="caution">
    <text evidence="8">The sequence shown here is derived from an EMBL/GenBank/DDBJ whole genome shotgun (WGS) entry which is preliminary data.</text>
</comment>
<evidence type="ECO:0000313" key="8">
    <source>
        <dbReference type="EMBL" id="CAJ1395235.1"/>
    </source>
</evidence>
<comment type="catalytic activity">
    <reaction evidence="6">
        <text>a uridine in tRNA + S-adenosyl-L-methionine = a 3-[(3S)-3-amino-3-carboxypropyl]uridine in tRNA + S-methyl-5'-thioadenosine + H(+)</text>
        <dbReference type="Rhea" id="RHEA:62432"/>
        <dbReference type="Rhea" id="RHEA-COMP:13339"/>
        <dbReference type="Rhea" id="RHEA-COMP:16092"/>
        <dbReference type="ChEBI" id="CHEBI:15378"/>
        <dbReference type="ChEBI" id="CHEBI:17509"/>
        <dbReference type="ChEBI" id="CHEBI:59789"/>
        <dbReference type="ChEBI" id="CHEBI:65315"/>
        <dbReference type="ChEBI" id="CHEBI:82930"/>
        <dbReference type="EC" id="2.5.1.25"/>
    </reaction>
</comment>
<keyword evidence="2" id="KW-0808">Transferase</keyword>
<dbReference type="EC" id="2.5.1.25" evidence="1"/>
<reference evidence="8" key="1">
    <citation type="submission" date="2023-08" db="EMBL/GenBank/DDBJ databases">
        <authorList>
            <person name="Chen Y."/>
            <person name="Shah S."/>
            <person name="Dougan E. K."/>
            <person name="Thang M."/>
            <person name="Chan C."/>
        </authorList>
    </citation>
    <scope>NUCLEOTIDE SEQUENCE</scope>
</reference>
<evidence type="ECO:0000259" key="7">
    <source>
        <dbReference type="SMART" id="SM01144"/>
    </source>
</evidence>
<evidence type="ECO:0000256" key="2">
    <source>
        <dbReference type="ARBA" id="ARBA00022679"/>
    </source>
</evidence>
<dbReference type="PANTHER" id="PTHR21392:SF0">
    <property type="entry name" value="TRNA-URIDINE AMINOCARBOXYPROPYLTRANSFERASE 2"/>
    <property type="match status" value="1"/>
</dbReference>
<dbReference type="EMBL" id="CAUJNA010003101">
    <property type="protein sequence ID" value="CAJ1395235.1"/>
    <property type="molecule type" value="Genomic_DNA"/>
</dbReference>
<keyword evidence="9" id="KW-1185">Reference proteome</keyword>
<dbReference type="GO" id="GO:0008033">
    <property type="term" value="P:tRNA processing"/>
    <property type="evidence" value="ECO:0007669"/>
    <property type="project" value="UniProtKB-KW"/>
</dbReference>
<organism evidence="8 9">
    <name type="scientific">Effrenium voratum</name>
    <dbReference type="NCBI Taxonomy" id="2562239"/>
    <lineage>
        <taxon>Eukaryota</taxon>
        <taxon>Sar</taxon>
        <taxon>Alveolata</taxon>
        <taxon>Dinophyceae</taxon>
        <taxon>Suessiales</taxon>
        <taxon>Symbiodiniaceae</taxon>
        <taxon>Effrenium</taxon>
    </lineage>
</organism>
<dbReference type="PANTHER" id="PTHR21392">
    <property type="entry name" value="TRNA-URIDINE AMINOCARBOXYPROPYLTRANSFERASE 2"/>
    <property type="match status" value="1"/>
</dbReference>
<proteinExistence type="inferred from homology"/>
<evidence type="ECO:0000313" key="9">
    <source>
        <dbReference type="Proteomes" id="UP001178507"/>
    </source>
</evidence>
<dbReference type="InterPro" id="IPR039262">
    <property type="entry name" value="DTWD2/TAPT"/>
</dbReference>
<dbReference type="AlphaFoldDB" id="A0AA36IYI8"/>
<comment type="similarity">
    <text evidence="5">Belongs to the TDD superfamily. DTWD2 family.</text>
</comment>
<evidence type="ECO:0000256" key="6">
    <source>
        <dbReference type="ARBA" id="ARBA00048718"/>
    </source>
</evidence>
<evidence type="ECO:0000256" key="1">
    <source>
        <dbReference type="ARBA" id="ARBA00012386"/>
    </source>
</evidence>
<sequence>MASVAVAPVAKRVLCEGCQRPVKLCLCECLPPEPVQTRTRIVVLVHPKEMRRKLGTLPLLRLCLKNLVIHEGDCFPEPEEDPELHAALLEEHQPMFLCPGPDAVELSEVPDSKSLILIDGTWRQAKSMVSRSEWLRQHVPRGVIRPQGYSGYRFRKQPEQGCLSTLEAVAEALLALEGPRGPELKDMLLAPFARMVEMQCSFIGDVADKNTPCEQTSCPFDPEAALMQLQEREAAEAKPGADEEVYCILRWGERALERPVIVVELIRSSSSDAAKRRAQELSLGRPKGSRCWFRLLSQVPPGALWEVPAGDAGDEEEET</sequence>
<dbReference type="Proteomes" id="UP001178507">
    <property type="component" value="Unassembled WGS sequence"/>
</dbReference>